<evidence type="ECO:0000256" key="5">
    <source>
        <dbReference type="ARBA" id="ARBA00022694"/>
    </source>
</evidence>
<evidence type="ECO:0000256" key="4">
    <source>
        <dbReference type="ARBA" id="ARBA00022691"/>
    </source>
</evidence>
<dbReference type="GeneID" id="33316619"/>
<dbReference type="InterPro" id="IPR056743">
    <property type="entry name" value="TRM5-TYW2-like_MTfase"/>
</dbReference>
<evidence type="ECO:0000256" key="1">
    <source>
        <dbReference type="ARBA" id="ARBA00022490"/>
    </source>
</evidence>
<dbReference type="NCBIfam" id="NF047728">
    <property type="entry name" value="tRNAMtaseTaw22"/>
    <property type="match status" value="1"/>
</dbReference>
<dbReference type="CDD" id="cd02440">
    <property type="entry name" value="AdoMet_MTases"/>
    <property type="match status" value="1"/>
</dbReference>
<dbReference type="AlphaFoldDB" id="A0A2Z2MV23"/>
<keyword evidence="8" id="KW-1185">Reference proteome</keyword>
<dbReference type="Pfam" id="PF25133">
    <property type="entry name" value="TYW2_N_2"/>
    <property type="match status" value="1"/>
</dbReference>
<dbReference type="Pfam" id="PF18093">
    <property type="entry name" value="Trm5_N"/>
    <property type="match status" value="1"/>
</dbReference>
<accession>A0A2Z2MV23</accession>
<reference evidence="7 8" key="1">
    <citation type="submission" date="2016-04" db="EMBL/GenBank/DDBJ databases">
        <title>Complete genome sequence of Thermococcus siculi type strain RG-20.</title>
        <authorList>
            <person name="Oger P.M."/>
        </authorList>
    </citation>
    <scope>NUCLEOTIDE SEQUENCE [LARGE SCALE GENOMIC DNA]</scope>
    <source>
        <strain evidence="7 8">RG-20</strain>
    </source>
</reference>
<gene>
    <name evidence="7" type="ORF">A3L11_00230</name>
</gene>
<dbReference type="Gene3D" id="3.40.50.150">
    <property type="entry name" value="Vaccinia Virus protein VP39"/>
    <property type="match status" value="1"/>
</dbReference>
<dbReference type="InterPro" id="IPR030382">
    <property type="entry name" value="MeTrfase_TRM5/TYW2"/>
</dbReference>
<dbReference type="GO" id="GO:0008175">
    <property type="term" value="F:tRNA methyltransferase activity"/>
    <property type="evidence" value="ECO:0007669"/>
    <property type="project" value="TreeGrafter"/>
</dbReference>
<keyword evidence="5" id="KW-0819">tRNA processing</keyword>
<proteinExistence type="predicted"/>
<feature type="domain" description="SAM-dependent methyltransferase TRM5/TYW2-type" evidence="6">
    <location>
        <begin position="90"/>
        <end position="337"/>
    </location>
</feature>
<evidence type="ECO:0000256" key="2">
    <source>
        <dbReference type="ARBA" id="ARBA00022603"/>
    </source>
</evidence>
<dbReference type="InterPro" id="IPR040601">
    <property type="entry name" value="Trm5a/b_N"/>
</dbReference>
<dbReference type="GO" id="GO:0002939">
    <property type="term" value="P:tRNA N1-guanine methylation"/>
    <property type="evidence" value="ECO:0007669"/>
    <property type="project" value="TreeGrafter"/>
</dbReference>
<dbReference type="Proteomes" id="UP000250125">
    <property type="component" value="Chromosome"/>
</dbReference>
<evidence type="ECO:0000256" key="3">
    <source>
        <dbReference type="ARBA" id="ARBA00022679"/>
    </source>
</evidence>
<dbReference type="PROSITE" id="PS51684">
    <property type="entry name" value="SAM_MT_TRM5_TYW2"/>
    <property type="match status" value="1"/>
</dbReference>
<dbReference type="SUPFAM" id="SSF53335">
    <property type="entry name" value="S-adenosyl-L-methionine-dependent methyltransferases"/>
    <property type="match status" value="1"/>
</dbReference>
<name>A0A2Z2MV23_9EURY</name>
<dbReference type="PANTHER" id="PTHR23245:SF36">
    <property type="entry name" value="TRNA (GUANINE(37)-N1)-METHYLTRANSFERASE"/>
    <property type="match status" value="1"/>
</dbReference>
<dbReference type="FunFam" id="3.40.50.150:FF:000899">
    <property type="entry name" value="tRNA (guanine(37)-N1)/4-demethylwyosine(37)-methyltransferase Taw22"/>
    <property type="match status" value="1"/>
</dbReference>
<dbReference type="GO" id="GO:0005737">
    <property type="term" value="C:cytoplasm"/>
    <property type="evidence" value="ECO:0007669"/>
    <property type="project" value="TreeGrafter"/>
</dbReference>
<protein>
    <submittedName>
        <fullName evidence="7">tRNA (Guanine-N1)-methyltransferase</fullName>
    </submittedName>
</protein>
<keyword evidence="3 7" id="KW-0808">Transferase</keyword>
<dbReference type="RefSeq" id="WP_088854986.1">
    <property type="nucleotide sequence ID" value="NZ_CP015103.1"/>
</dbReference>
<dbReference type="Gene3D" id="3.30.300.110">
    <property type="entry name" value="Met-10+ protein-like domains"/>
    <property type="match status" value="1"/>
</dbReference>
<dbReference type="InterPro" id="IPR056744">
    <property type="entry name" value="TRM5/TYW2-like_N"/>
</dbReference>
<dbReference type="PANTHER" id="PTHR23245">
    <property type="entry name" value="TRNA METHYLTRANSFERASE"/>
    <property type="match status" value="1"/>
</dbReference>
<sequence length="342" mass="39723">MPAVKVPATEAEPVKRKLKKLGIYDGKRRPRREGNFVLLPVTDSPQVQGMGYEVLDVELPLRPERQIYKNLETVLADRLTPEELKYLRRYDVIGDIAVVQIPRELRHRVDDIVWGLRKVHPFIRVVAQKGFHEGAFRIREYSIIWGERRLETIHKENGVEIKVDLSRAFFNPRMKGERYRLAQLVRDGERILIPFAGVLPYALVIARYKRVRITAVELNEEAYRLGLENIELNRKRLKGEIEFIPGNAFDVLPELPTYDRVISPTPRDVDALALTLSKAERWLHYYDFVHEADIEDFKARIIEACALQGKECAVKVKKVSDFKPHVFKVCADVEFTKAKNWS</sequence>
<dbReference type="Gene3D" id="3.30.70.2580">
    <property type="match status" value="1"/>
</dbReference>
<keyword evidence="2 7" id="KW-0489">Methyltransferase</keyword>
<evidence type="ECO:0000259" key="6">
    <source>
        <dbReference type="PROSITE" id="PS51684"/>
    </source>
</evidence>
<dbReference type="KEGG" id="tsl:A3L11_00230"/>
<keyword evidence="4" id="KW-0949">S-adenosyl-L-methionine</keyword>
<evidence type="ECO:0000313" key="8">
    <source>
        <dbReference type="Proteomes" id="UP000250125"/>
    </source>
</evidence>
<evidence type="ECO:0000313" key="7">
    <source>
        <dbReference type="EMBL" id="ASJ07740.1"/>
    </source>
</evidence>
<dbReference type="EMBL" id="CP015103">
    <property type="protein sequence ID" value="ASJ07740.1"/>
    <property type="molecule type" value="Genomic_DNA"/>
</dbReference>
<organism evidence="7 8">
    <name type="scientific">Thermococcus siculi</name>
    <dbReference type="NCBI Taxonomy" id="72803"/>
    <lineage>
        <taxon>Archaea</taxon>
        <taxon>Methanobacteriati</taxon>
        <taxon>Methanobacteriota</taxon>
        <taxon>Thermococci</taxon>
        <taxon>Thermococcales</taxon>
        <taxon>Thermococcaceae</taxon>
        <taxon>Thermococcus</taxon>
    </lineage>
</organism>
<dbReference type="OrthoDB" id="8079at2157"/>
<dbReference type="Pfam" id="PF02475">
    <property type="entry name" value="TRM5-TYW2_MTfase"/>
    <property type="match status" value="1"/>
</dbReference>
<keyword evidence="1" id="KW-0963">Cytoplasm</keyword>
<dbReference type="InterPro" id="IPR029063">
    <property type="entry name" value="SAM-dependent_MTases_sf"/>
</dbReference>